<dbReference type="STRING" id="1384057.CD33_04585"/>
<feature type="transmembrane region" description="Helical" evidence="1">
    <location>
        <begin position="134"/>
        <end position="154"/>
    </location>
</feature>
<dbReference type="AlphaFoldDB" id="A0A0A3IQ37"/>
<keyword evidence="2" id="KW-0808">Transferase</keyword>
<evidence type="ECO:0000313" key="2">
    <source>
        <dbReference type="EMBL" id="KGR76957.1"/>
    </source>
</evidence>
<sequence length="234" mass="26005">MLYVSLLIGLAVIVITIKLTGKFQLSSIWLLLGQMMASFILMFFGNLELSHINHMELGYLTIPFSLLFLLGITNVMNTRKEQSPLILLLPCIAFFCFFIAGQIMGDKSVSMIAIIAALSVMSILLYGHFSGRGIMGKTLTTSIGFVIAMLSLSLLKVSFVMIYVPIFTLALPIVLYLFVRNKFTDRQATFISSSAAVLFSAIIFVAPFMIIWNMIIGLTVILVISQLSSKYRFI</sequence>
<feature type="transmembrane region" description="Helical" evidence="1">
    <location>
        <begin position="109"/>
        <end position="127"/>
    </location>
</feature>
<dbReference type="EMBL" id="JPVO01000042">
    <property type="protein sequence ID" value="KGR76957.1"/>
    <property type="molecule type" value="Genomic_DNA"/>
</dbReference>
<feature type="transmembrane region" description="Helical" evidence="1">
    <location>
        <begin position="28"/>
        <end position="45"/>
    </location>
</feature>
<protein>
    <submittedName>
        <fullName evidence="2">UDP-N-acetylmuramyl pentapeptide phosphotransferase</fullName>
    </submittedName>
</protein>
<feature type="transmembrane region" description="Helical" evidence="1">
    <location>
        <begin position="57"/>
        <end position="76"/>
    </location>
</feature>
<feature type="transmembrane region" description="Helical" evidence="1">
    <location>
        <begin position="191"/>
        <end position="224"/>
    </location>
</feature>
<accession>A0A0A3IQ37</accession>
<keyword evidence="1" id="KW-0472">Membrane</keyword>
<dbReference type="OrthoDB" id="2731902at2"/>
<dbReference type="Proteomes" id="UP000030408">
    <property type="component" value="Unassembled WGS sequence"/>
</dbReference>
<reference evidence="2 3" key="1">
    <citation type="submission" date="2014-02" db="EMBL/GenBank/DDBJ databases">
        <title>Draft genome sequence of Lysinibacillus sinduriensis JCM 15800.</title>
        <authorList>
            <person name="Zhang F."/>
            <person name="Wang G."/>
            <person name="Zhang L."/>
        </authorList>
    </citation>
    <scope>NUCLEOTIDE SEQUENCE [LARGE SCALE GENOMIC DNA]</scope>
    <source>
        <strain evidence="2 3">JCM 15800</strain>
    </source>
</reference>
<feature type="transmembrane region" description="Helical" evidence="1">
    <location>
        <begin position="6"/>
        <end position="21"/>
    </location>
</feature>
<proteinExistence type="predicted"/>
<dbReference type="eggNOG" id="COG0472">
    <property type="taxonomic scope" value="Bacteria"/>
</dbReference>
<keyword evidence="1" id="KW-1133">Transmembrane helix</keyword>
<organism evidence="2 3">
    <name type="scientific">Ureibacillus sinduriensis BLB-1 = JCM 15800</name>
    <dbReference type="NCBI Taxonomy" id="1384057"/>
    <lineage>
        <taxon>Bacteria</taxon>
        <taxon>Bacillati</taxon>
        <taxon>Bacillota</taxon>
        <taxon>Bacilli</taxon>
        <taxon>Bacillales</taxon>
        <taxon>Caryophanaceae</taxon>
        <taxon>Ureibacillus</taxon>
    </lineage>
</organism>
<dbReference type="GO" id="GO:0016740">
    <property type="term" value="F:transferase activity"/>
    <property type="evidence" value="ECO:0007669"/>
    <property type="project" value="UniProtKB-KW"/>
</dbReference>
<gene>
    <name evidence="2" type="ORF">CD33_04585</name>
</gene>
<keyword evidence="1" id="KW-0812">Transmembrane</keyword>
<feature type="transmembrane region" description="Helical" evidence="1">
    <location>
        <begin position="160"/>
        <end position="179"/>
    </location>
</feature>
<dbReference type="RefSeq" id="WP_036198555.1">
    <property type="nucleotide sequence ID" value="NZ_AVCY01000014.1"/>
</dbReference>
<comment type="caution">
    <text evidence="2">The sequence shown here is derived from an EMBL/GenBank/DDBJ whole genome shotgun (WGS) entry which is preliminary data.</text>
</comment>
<evidence type="ECO:0000256" key="1">
    <source>
        <dbReference type="SAM" id="Phobius"/>
    </source>
</evidence>
<evidence type="ECO:0000313" key="3">
    <source>
        <dbReference type="Proteomes" id="UP000030408"/>
    </source>
</evidence>
<name>A0A0A3IQ37_9BACL</name>
<feature type="transmembrane region" description="Helical" evidence="1">
    <location>
        <begin position="85"/>
        <end position="103"/>
    </location>
</feature>
<keyword evidence="3" id="KW-1185">Reference proteome</keyword>